<proteinExistence type="predicted"/>
<evidence type="ECO:0000313" key="2">
    <source>
        <dbReference type="Proteomes" id="UP001183648"/>
    </source>
</evidence>
<gene>
    <name evidence="1" type="ORF">J2S63_002616</name>
</gene>
<sequence length="377" mass="40944">MHDAPRDAGPLAHATLHRGADRGPDIEALLAVGAERVGLGGVLADLDRTGQVATGRLNALTPVAYAFTWQAQDRASLRWWPQGITTSADAVADLDRDGDAEDPPVLITSAYAKTVRGVAQGSRISVVDLSDPARPRYRHVLLVDVRRDSAHGGTGAPVLRPVRAHAGGIVWHGPWLHVAATGRGFWTFRLDDLLRVDPLPDRDRLGAGPEGIATFGHPYLLPVRFGHASRTAQGGEPLRFSFLSRSHGAGPAELLAGEYGHGAMSTRLWHYGLDPSTSLLAADPDGVIRPRLSTVAGVPRMQGAVVAQGRLHVTTSRGRLRRGSLWVERDGVLEERQYATPPGPEDVAYWPARDQLWSLSEHPHSRYVFALDRRRFD</sequence>
<accession>A0ABU2BXD1</accession>
<dbReference type="EMBL" id="JAVDYG010000001">
    <property type="protein sequence ID" value="MDR7363063.1"/>
    <property type="molecule type" value="Genomic_DNA"/>
</dbReference>
<evidence type="ECO:0000313" key="1">
    <source>
        <dbReference type="EMBL" id="MDR7363063.1"/>
    </source>
</evidence>
<organism evidence="1 2">
    <name type="scientific">Nocardioides marmoribigeumensis</name>
    <dbReference type="NCBI Taxonomy" id="433649"/>
    <lineage>
        <taxon>Bacteria</taxon>
        <taxon>Bacillati</taxon>
        <taxon>Actinomycetota</taxon>
        <taxon>Actinomycetes</taxon>
        <taxon>Propionibacteriales</taxon>
        <taxon>Nocardioidaceae</taxon>
        <taxon>Nocardioides</taxon>
    </lineage>
</organism>
<name>A0ABU2BXD1_9ACTN</name>
<comment type="caution">
    <text evidence="1">The sequence shown here is derived from an EMBL/GenBank/DDBJ whole genome shotgun (WGS) entry which is preliminary data.</text>
</comment>
<reference evidence="1 2" key="1">
    <citation type="submission" date="2023-07" db="EMBL/GenBank/DDBJ databases">
        <title>Sequencing the genomes of 1000 actinobacteria strains.</title>
        <authorList>
            <person name="Klenk H.-P."/>
        </authorList>
    </citation>
    <scope>NUCLEOTIDE SEQUENCE [LARGE SCALE GENOMIC DNA]</scope>
    <source>
        <strain evidence="1 2">DSM 19426</strain>
    </source>
</reference>
<keyword evidence="2" id="KW-1185">Reference proteome</keyword>
<dbReference type="Proteomes" id="UP001183648">
    <property type="component" value="Unassembled WGS sequence"/>
</dbReference>
<dbReference type="RefSeq" id="WP_310302974.1">
    <property type="nucleotide sequence ID" value="NZ_BAAAPS010000010.1"/>
</dbReference>
<protein>
    <submittedName>
        <fullName evidence="1">Uncharacterized protein</fullName>
    </submittedName>
</protein>